<keyword evidence="7" id="KW-1185">Reference proteome</keyword>
<evidence type="ECO:0000313" key="6">
    <source>
        <dbReference type="EnsemblFungi" id="EJT77085"/>
    </source>
</evidence>
<dbReference type="EnsemblFungi" id="EJT77085">
    <property type="protein sequence ID" value="EJT77085"/>
    <property type="gene ID" value="GGTG_06999"/>
</dbReference>
<dbReference type="GO" id="GO:0000228">
    <property type="term" value="C:nuclear chromosome"/>
    <property type="evidence" value="ECO:0007669"/>
    <property type="project" value="TreeGrafter"/>
</dbReference>
<evidence type="ECO:0000313" key="5">
    <source>
        <dbReference type="EMBL" id="EJT77085.1"/>
    </source>
</evidence>
<feature type="region of interest" description="Disordered" evidence="3">
    <location>
        <begin position="253"/>
        <end position="295"/>
    </location>
</feature>
<reference evidence="5" key="3">
    <citation type="submission" date="2010-09" db="EMBL/GenBank/DDBJ databases">
        <title>Annotation of Gaeumannomyces graminis var. tritici R3-111a-1.</title>
        <authorList>
            <consortium name="The Broad Institute Genome Sequencing Platform"/>
            <person name="Ma L.-J."/>
            <person name="Dead R."/>
            <person name="Young S.K."/>
            <person name="Zeng Q."/>
            <person name="Gargeya S."/>
            <person name="Fitzgerald M."/>
            <person name="Haas B."/>
            <person name="Abouelleil A."/>
            <person name="Alvarado L."/>
            <person name="Arachchi H.M."/>
            <person name="Berlin A."/>
            <person name="Brown A."/>
            <person name="Chapman S.B."/>
            <person name="Chen Z."/>
            <person name="Dunbar C."/>
            <person name="Freedman E."/>
            <person name="Gearin G."/>
            <person name="Gellesch M."/>
            <person name="Goldberg J."/>
            <person name="Griggs A."/>
            <person name="Gujja S."/>
            <person name="Heiman D."/>
            <person name="Howarth C."/>
            <person name="Larson L."/>
            <person name="Lui A."/>
            <person name="MacDonald P.J.P."/>
            <person name="Mehta T."/>
            <person name="Montmayeur A."/>
            <person name="Murphy C."/>
            <person name="Neiman D."/>
            <person name="Pearson M."/>
            <person name="Priest M."/>
            <person name="Roberts A."/>
            <person name="Saif S."/>
            <person name="Shea T."/>
            <person name="Shenoy N."/>
            <person name="Sisk P."/>
            <person name="Stolte C."/>
            <person name="Sykes S."/>
            <person name="Yandava C."/>
            <person name="Wortman J."/>
            <person name="Nusbaum C."/>
            <person name="Birren B."/>
        </authorList>
    </citation>
    <scope>NUCLEOTIDE SEQUENCE</scope>
    <source>
        <strain evidence="5">R3-111a-1</strain>
    </source>
</reference>
<dbReference type="Proteomes" id="UP000006039">
    <property type="component" value="Unassembled WGS sequence"/>
</dbReference>
<dbReference type="GO" id="GO:0051321">
    <property type="term" value="P:meiotic cell cycle"/>
    <property type="evidence" value="ECO:0007669"/>
    <property type="project" value="TreeGrafter"/>
</dbReference>
<feature type="region of interest" description="Disordered" evidence="3">
    <location>
        <begin position="371"/>
        <end position="546"/>
    </location>
</feature>
<feature type="compositionally biased region" description="Polar residues" evidence="3">
    <location>
        <begin position="425"/>
        <end position="439"/>
    </location>
</feature>
<dbReference type="OrthoDB" id="4117572at2759"/>
<feature type="compositionally biased region" description="Basic residues" evidence="3">
    <location>
        <begin position="105"/>
        <end position="115"/>
    </location>
</feature>
<feature type="region of interest" description="Disordered" evidence="3">
    <location>
        <begin position="99"/>
        <end position="139"/>
    </location>
</feature>
<protein>
    <submittedName>
        <fullName evidence="5">Transcriptional regulator PacG/VIB-1, variant</fullName>
    </submittedName>
</protein>
<dbReference type="SUPFAM" id="SSF49417">
    <property type="entry name" value="p53-like transcription factors"/>
    <property type="match status" value="1"/>
</dbReference>
<dbReference type="Gene3D" id="2.60.40.1390">
    <property type="entry name" value="NDT80 DNA-binding domain"/>
    <property type="match status" value="1"/>
</dbReference>
<dbReference type="GO" id="GO:0003700">
    <property type="term" value="F:DNA-binding transcription factor activity"/>
    <property type="evidence" value="ECO:0007669"/>
    <property type="project" value="UniProtKB-UniRule"/>
</dbReference>
<dbReference type="EMBL" id="GL385397">
    <property type="protein sequence ID" value="EJT77085.1"/>
    <property type="molecule type" value="Genomic_DNA"/>
</dbReference>
<dbReference type="PANTHER" id="PTHR35144:SF1">
    <property type="entry name" value="PROTEIN PACG"/>
    <property type="match status" value="1"/>
</dbReference>
<dbReference type="AlphaFoldDB" id="J3P0F3"/>
<reference evidence="5" key="2">
    <citation type="submission" date="2010-07" db="EMBL/GenBank/DDBJ databases">
        <authorList>
            <consortium name="The Broad Institute Genome Sequencing Platform"/>
            <consortium name="Broad Institute Genome Sequencing Center for Infectious Disease"/>
            <person name="Ma L.-J."/>
            <person name="Dead R."/>
            <person name="Young S."/>
            <person name="Zeng Q."/>
            <person name="Koehrsen M."/>
            <person name="Alvarado L."/>
            <person name="Berlin A."/>
            <person name="Chapman S.B."/>
            <person name="Chen Z."/>
            <person name="Freedman E."/>
            <person name="Gellesch M."/>
            <person name="Goldberg J."/>
            <person name="Griggs A."/>
            <person name="Gujja S."/>
            <person name="Heilman E.R."/>
            <person name="Heiman D."/>
            <person name="Hepburn T."/>
            <person name="Howarth C."/>
            <person name="Jen D."/>
            <person name="Larson L."/>
            <person name="Mehta T."/>
            <person name="Neiman D."/>
            <person name="Pearson M."/>
            <person name="Roberts A."/>
            <person name="Saif S."/>
            <person name="Shea T."/>
            <person name="Shenoy N."/>
            <person name="Sisk P."/>
            <person name="Stolte C."/>
            <person name="Sykes S."/>
            <person name="Walk T."/>
            <person name="White J."/>
            <person name="Yandava C."/>
            <person name="Haas B."/>
            <person name="Nusbaum C."/>
            <person name="Birren B."/>
        </authorList>
    </citation>
    <scope>NUCLEOTIDE SEQUENCE</scope>
    <source>
        <strain evidence="5">R3-111a-1</strain>
    </source>
</reference>
<accession>J3P0F3</accession>
<organism evidence="5">
    <name type="scientific">Gaeumannomyces tritici (strain R3-111a-1)</name>
    <name type="common">Wheat and barley take-all root rot fungus</name>
    <name type="synonym">Gaeumannomyces graminis var. tritici</name>
    <dbReference type="NCBI Taxonomy" id="644352"/>
    <lineage>
        <taxon>Eukaryota</taxon>
        <taxon>Fungi</taxon>
        <taxon>Dikarya</taxon>
        <taxon>Ascomycota</taxon>
        <taxon>Pezizomycotina</taxon>
        <taxon>Sordariomycetes</taxon>
        <taxon>Sordariomycetidae</taxon>
        <taxon>Magnaporthales</taxon>
        <taxon>Magnaporthaceae</taxon>
        <taxon>Gaeumannomyces</taxon>
    </lineage>
</organism>
<feature type="compositionally biased region" description="Basic and acidic residues" evidence="3">
    <location>
        <begin position="377"/>
        <end position="398"/>
    </location>
</feature>
<feature type="compositionally biased region" description="Low complexity" evidence="3">
    <location>
        <begin position="478"/>
        <end position="493"/>
    </location>
</feature>
<feature type="DNA-binding region" description="NDT80" evidence="2">
    <location>
        <begin position="119"/>
        <end position="383"/>
    </location>
</feature>
<keyword evidence="1 2" id="KW-0238">DNA-binding</keyword>
<evidence type="ECO:0000256" key="3">
    <source>
        <dbReference type="SAM" id="MobiDB-lite"/>
    </source>
</evidence>
<name>J3P0F3_GAET3</name>
<evidence type="ECO:0000256" key="1">
    <source>
        <dbReference type="ARBA" id="ARBA00023125"/>
    </source>
</evidence>
<dbReference type="PANTHER" id="PTHR35144">
    <property type="entry name" value="MEIOSIS-SPECIFIC TRANSCRIPTION FACTOR NDT80"/>
    <property type="match status" value="1"/>
</dbReference>
<dbReference type="GO" id="GO:0003677">
    <property type="term" value="F:DNA binding"/>
    <property type="evidence" value="ECO:0007669"/>
    <property type="project" value="UniProtKB-KW"/>
</dbReference>
<dbReference type="RefSeq" id="XP_009223086.1">
    <property type="nucleotide sequence ID" value="XM_009224822.1"/>
</dbReference>
<dbReference type="GO" id="GO:0045944">
    <property type="term" value="P:positive regulation of transcription by RNA polymerase II"/>
    <property type="evidence" value="ECO:0007669"/>
    <property type="project" value="TreeGrafter"/>
</dbReference>
<reference evidence="6" key="4">
    <citation type="journal article" date="2015" name="G3 (Bethesda)">
        <title>Genome sequences of three phytopathogenic species of the Magnaporthaceae family of fungi.</title>
        <authorList>
            <person name="Okagaki L.H."/>
            <person name="Nunes C.C."/>
            <person name="Sailsbery J."/>
            <person name="Clay B."/>
            <person name="Brown D."/>
            <person name="John T."/>
            <person name="Oh Y."/>
            <person name="Young N."/>
            <person name="Fitzgerald M."/>
            <person name="Haas B.J."/>
            <person name="Zeng Q."/>
            <person name="Young S."/>
            <person name="Adiconis X."/>
            <person name="Fan L."/>
            <person name="Levin J.Z."/>
            <person name="Mitchell T.K."/>
            <person name="Okubara P.A."/>
            <person name="Farman M.L."/>
            <person name="Kohn L.M."/>
            <person name="Birren B."/>
            <person name="Ma L.-J."/>
            <person name="Dean R.A."/>
        </authorList>
    </citation>
    <scope>NUCLEOTIDE SEQUENCE</scope>
    <source>
        <strain evidence="6">R3-111a-1</strain>
    </source>
</reference>
<reference evidence="7" key="1">
    <citation type="submission" date="2010-07" db="EMBL/GenBank/DDBJ databases">
        <title>The genome sequence of Gaeumannomyces graminis var. tritici strain R3-111a-1.</title>
        <authorList>
            <consortium name="The Broad Institute Genome Sequencing Platform"/>
            <person name="Ma L.-J."/>
            <person name="Dead R."/>
            <person name="Young S."/>
            <person name="Zeng Q."/>
            <person name="Koehrsen M."/>
            <person name="Alvarado L."/>
            <person name="Berlin A."/>
            <person name="Chapman S.B."/>
            <person name="Chen Z."/>
            <person name="Freedman E."/>
            <person name="Gellesch M."/>
            <person name="Goldberg J."/>
            <person name="Griggs A."/>
            <person name="Gujja S."/>
            <person name="Heilman E.R."/>
            <person name="Heiman D."/>
            <person name="Hepburn T."/>
            <person name="Howarth C."/>
            <person name="Jen D."/>
            <person name="Larson L."/>
            <person name="Mehta T."/>
            <person name="Neiman D."/>
            <person name="Pearson M."/>
            <person name="Roberts A."/>
            <person name="Saif S."/>
            <person name="Shea T."/>
            <person name="Shenoy N."/>
            <person name="Sisk P."/>
            <person name="Stolte C."/>
            <person name="Sykes S."/>
            <person name="Walk T."/>
            <person name="White J."/>
            <person name="Yandava C."/>
            <person name="Haas B."/>
            <person name="Nusbaum C."/>
            <person name="Birren B."/>
        </authorList>
    </citation>
    <scope>NUCLEOTIDE SEQUENCE [LARGE SCALE GENOMIC DNA]</scope>
    <source>
        <strain evidence="7">R3-111a-1</strain>
    </source>
</reference>
<feature type="compositionally biased region" description="Polar residues" evidence="3">
    <location>
        <begin position="515"/>
        <end position="527"/>
    </location>
</feature>
<dbReference type="HOGENOM" id="CLU_019472_1_0_1"/>
<proteinExistence type="predicted"/>
<dbReference type="InterPro" id="IPR008967">
    <property type="entry name" value="p53-like_TF_DNA-bd_sf"/>
</dbReference>
<evidence type="ECO:0000259" key="4">
    <source>
        <dbReference type="PROSITE" id="PS51517"/>
    </source>
</evidence>
<dbReference type="GeneID" id="20347457"/>
<dbReference type="InterPro" id="IPR037141">
    <property type="entry name" value="NDT80_DNA-bd_dom_sf"/>
</dbReference>
<dbReference type="InterPro" id="IPR052605">
    <property type="entry name" value="Fungal_trans_regulator"/>
</dbReference>
<reference evidence="6" key="5">
    <citation type="submission" date="2018-04" db="UniProtKB">
        <authorList>
            <consortium name="EnsemblFungi"/>
        </authorList>
    </citation>
    <scope>IDENTIFICATION</scope>
    <source>
        <strain evidence="6">R3-111a-1</strain>
    </source>
</reference>
<feature type="domain" description="NDT80" evidence="4">
    <location>
        <begin position="119"/>
        <end position="383"/>
    </location>
</feature>
<evidence type="ECO:0000313" key="7">
    <source>
        <dbReference type="Proteomes" id="UP000006039"/>
    </source>
</evidence>
<dbReference type="PROSITE" id="PS51517">
    <property type="entry name" value="NDT80"/>
    <property type="match status" value="1"/>
</dbReference>
<feature type="compositionally biased region" description="Low complexity" evidence="3">
    <location>
        <begin position="447"/>
        <end position="459"/>
    </location>
</feature>
<dbReference type="Pfam" id="PF05224">
    <property type="entry name" value="NDT80_PhoG"/>
    <property type="match status" value="1"/>
</dbReference>
<evidence type="ECO:0000256" key="2">
    <source>
        <dbReference type="PROSITE-ProRule" id="PRU00850"/>
    </source>
</evidence>
<dbReference type="VEuPathDB" id="FungiDB:GGTG_06999"/>
<dbReference type="InterPro" id="IPR024061">
    <property type="entry name" value="NDT80_DNA-bd_dom"/>
</dbReference>
<sequence length="598" mass="63578">MMAAFNSTATPSGRDGMGLNVNTGANPLGMGVFDPDMPFDESILENVQGLQNMPYTPAYDFEQFSATFEDPFSYPSRPSFTAAPPGSVATTTASIAAVSAGPSHGGRHVHHHHHHSTIDLDAGFADPESSPPDSDVDNKLLSFSGPITHATLLDETGQSVEVALTAELYGMFFVAEDVFSGDSSMGGSRPHELTCYRRNLWQCSGHVAIPRRVTHVALPPDQGGATAPLLELAVSITATESIDGKPTEIISIPWKSSNPNAAAGDDHSKSAGAPPQISLDMTDGGGGGQEPDGSFVSAPVSWKRLQFKHATANNGRRKGLQQHYVVQVSLLGRLGLAQQQSFDGGDGLPAPSSPAGGFVKLAEVQSGPVIVRGRSPRNFDSRKDVQLISDKKPERRSVSNDPVSAAAAATKSEYVKGEVPHKGQSHQAQGNTQNADWTYNSGGNGGNPHSSKRAAVSPNPNRPPVPSWSGPSEPPHRQQQQQTASAMAMRRPSAAPPPPTLPINLSLSEDERSPPNRSSVDSLSSPQLGKRRTASGHNPGGSPVESADLLYEYFPLSLDDFLDPVDAVYRPHVVHHIRTVEENPRPVRGGTKRYFVPD</sequence>
<gene>
    <name evidence="6" type="primary">20347457</name>
    <name evidence="5" type="ORF">GGTG_06999</name>
</gene>